<evidence type="ECO:0000313" key="1">
    <source>
        <dbReference type="EMBL" id="KAK8217395.1"/>
    </source>
</evidence>
<dbReference type="Proteomes" id="UP001320706">
    <property type="component" value="Unassembled WGS sequence"/>
</dbReference>
<gene>
    <name evidence="1" type="ORF">M8818_001151</name>
</gene>
<comment type="caution">
    <text evidence="1">The sequence shown here is derived from an EMBL/GenBank/DDBJ whole genome shotgun (WGS) entry which is preliminary data.</text>
</comment>
<organism evidence="1 2">
    <name type="scientific">Zalaria obscura</name>
    <dbReference type="NCBI Taxonomy" id="2024903"/>
    <lineage>
        <taxon>Eukaryota</taxon>
        <taxon>Fungi</taxon>
        <taxon>Dikarya</taxon>
        <taxon>Ascomycota</taxon>
        <taxon>Pezizomycotina</taxon>
        <taxon>Dothideomycetes</taxon>
        <taxon>Dothideomycetidae</taxon>
        <taxon>Dothideales</taxon>
        <taxon>Zalariaceae</taxon>
        <taxon>Zalaria</taxon>
    </lineage>
</organism>
<proteinExistence type="predicted"/>
<accession>A0ACC3SMD3</accession>
<evidence type="ECO:0000313" key="2">
    <source>
        <dbReference type="Proteomes" id="UP001320706"/>
    </source>
</evidence>
<sequence>MASMELFHQLRLHGPPPAGWYASKGQNGWWAYRYKFSDITYEVHPLSGDFQNRYPGTSFETPLPRQKVDGILHPLQYQPGQFRWECPENTNMQNDVARVVQDVLYAQTGAYVSVTSIVNRWGDFQRGTEVTMLPTKFYHPADRPDVDHATPIKAPLPSENLLCAVLRSFGFSLVVVHNDGMQFEPWLDADKTPATITRWSLGANAELYRPIYVGYFMRSWYALLPRNESYKDVLHPKNFDWQAKCGHLQALGFPLNLDGFILACVDIQRALRDGFQYAGDDLDVLVIEYAQSRLTKMTDKAFFEQFAYSSSKRVQDPQLTFRWITDAIACSRNELAMYWANLWDMERHFRHQSLEAYRPRLMEIHAELNVDWKALVEERDGGSAQPMNDNAQDVSTAQQASAQDIPEANEIPLEMAHTFSSCSHQSCANLVPTRTESMAYWRRPRDLAVGRG</sequence>
<name>A0ACC3SMD3_9PEZI</name>
<keyword evidence="2" id="KW-1185">Reference proteome</keyword>
<reference evidence="1" key="1">
    <citation type="submission" date="2024-02" db="EMBL/GenBank/DDBJ databases">
        <title>Metagenome Assembled Genome of Zalaria obscura JY119.</title>
        <authorList>
            <person name="Vighnesh L."/>
            <person name="Jagadeeshwari U."/>
            <person name="Venkata Ramana C."/>
            <person name="Sasikala C."/>
        </authorList>
    </citation>
    <scope>NUCLEOTIDE SEQUENCE</scope>
    <source>
        <strain evidence="1">JY119</strain>
    </source>
</reference>
<protein>
    <submittedName>
        <fullName evidence="1">Uncharacterized protein</fullName>
    </submittedName>
</protein>
<dbReference type="EMBL" id="JAMKPW020000005">
    <property type="protein sequence ID" value="KAK8217395.1"/>
    <property type="molecule type" value="Genomic_DNA"/>
</dbReference>